<dbReference type="InterPro" id="IPR023996">
    <property type="entry name" value="TonB-dep_OMP_SusC/RagA"/>
</dbReference>
<evidence type="ECO:0000256" key="6">
    <source>
        <dbReference type="ARBA" id="ARBA00023136"/>
    </source>
</evidence>
<dbReference type="EMBL" id="LIYD01000005">
    <property type="protein sequence ID" value="KOS08156.1"/>
    <property type="molecule type" value="Genomic_DNA"/>
</dbReference>
<evidence type="ECO:0000256" key="8">
    <source>
        <dbReference type="PROSITE-ProRule" id="PRU01360"/>
    </source>
</evidence>
<comment type="subcellular location">
    <subcellularLocation>
        <location evidence="1 8">Cell outer membrane</location>
        <topology evidence="1 8">Multi-pass membrane protein</topology>
    </subcellularLocation>
</comment>
<protein>
    <recommendedName>
        <fullName evidence="14">TonB-dependent receptor</fullName>
    </recommendedName>
</protein>
<evidence type="ECO:0000256" key="9">
    <source>
        <dbReference type="RuleBase" id="RU003357"/>
    </source>
</evidence>
<evidence type="ECO:0000256" key="3">
    <source>
        <dbReference type="ARBA" id="ARBA00022452"/>
    </source>
</evidence>
<keyword evidence="3 8" id="KW-1134">Transmembrane beta strand</keyword>
<evidence type="ECO:0000256" key="1">
    <source>
        <dbReference type="ARBA" id="ARBA00004571"/>
    </source>
</evidence>
<dbReference type="SUPFAM" id="SSF56935">
    <property type="entry name" value="Porins"/>
    <property type="match status" value="1"/>
</dbReference>
<proteinExistence type="inferred from homology"/>
<evidence type="ECO:0000259" key="10">
    <source>
        <dbReference type="Pfam" id="PF00593"/>
    </source>
</evidence>
<dbReference type="NCBIfam" id="TIGR04057">
    <property type="entry name" value="SusC_RagA_signa"/>
    <property type="match status" value="1"/>
</dbReference>
<evidence type="ECO:0000256" key="4">
    <source>
        <dbReference type="ARBA" id="ARBA00022692"/>
    </source>
</evidence>
<name>A0A0N0RR45_9FLAO</name>
<dbReference type="InterPro" id="IPR036942">
    <property type="entry name" value="Beta-barrel_TonB_sf"/>
</dbReference>
<dbReference type="AlphaFoldDB" id="A0A0N0RR45"/>
<reference evidence="12 13" key="1">
    <citation type="submission" date="2015-08" db="EMBL/GenBank/DDBJ databases">
        <title>Whole genome sequence of Flavobacterium akiainvivens IK-1T, from decaying Wikstroemia oahuensis, an endemic Hawaiian shrub.</title>
        <authorList>
            <person name="Wan X."/>
            <person name="Hou S."/>
            <person name="Saito J."/>
            <person name="Donachie S."/>
        </authorList>
    </citation>
    <scope>NUCLEOTIDE SEQUENCE [LARGE SCALE GENOMIC DNA]</scope>
    <source>
        <strain evidence="12 13">IK-1</strain>
    </source>
</reference>
<feature type="domain" description="TonB-dependent receptor plug" evidence="11">
    <location>
        <begin position="46"/>
        <end position="148"/>
    </location>
</feature>
<dbReference type="PATRIC" id="fig|1202724.3.peg.298"/>
<keyword evidence="13" id="KW-1185">Reference proteome</keyword>
<dbReference type="GO" id="GO:0009279">
    <property type="term" value="C:cell outer membrane"/>
    <property type="evidence" value="ECO:0007669"/>
    <property type="project" value="UniProtKB-SubCell"/>
</dbReference>
<dbReference type="Pfam" id="PF07715">
    <property type="entry name" value="Plug"/>
    <property type="match status" value="1"/>
</dbReference>
<organism evidence="12 13">
    <name type="scientific">Flavobacterium akiainvivens</name>
    <dbReference type="NCBI Taxonomy" id="1202724"/>
    <lineage>
        <taxon>Bacteria</taxon>
        <taxon>Pseudomonadati</taxon>
        <taxon>Bacteroidota</taxon>
        <taxon>Flavobacteriia</taxon>
        <taxon>Flavobacteriales</taxon>
        <taxon>Flavobacteriaceae</taxon>
        <taxon>Flavobacterium</taxon>
    </lineage>
</organism>
<keyword evidence="5 9" id="KW-0798">TonB box</keyword>
<keyword evidence="4 8" id="KW-0812">Transmembrane</keyword>
<dbReference type="STRING" id="1202724.AM493_01465"/>
<dbReference type="InterPro" id="IPR037066">
    <property type="entry name" value="Plug_dom_sf"/>
</dbReference>
<dbReference type="InterPro" id="IPR039426">
    <property type="entry name" value="TonB-dep_rcpt-like"/>
</dbReference>
<evidence type="ECO:0000256" key="7">
    <source>
        <dbReference type="ARBA" id="ARBA00023237"/>
    </source>
</evidence>
<feature type="domain" description="TonB-dependent receptor-like beta-barrel" evidence="10">
    <location>
        <begin position="307"/>
        <end position="878"/>
    </location>
</feature>
<evidence type="ECO:0008006" key="14">
    <source>
        <dbReference type="Google" id="ProtNLM"/>
    </source>
</evidence>
<dbReference type="Pfam" id="PF00593">
    <property type="entry name" value="TonB_dep_Rec_b-barrel"/>
    <property type="match status" value="1"/>
</dbReference>
<dbReference type="Proteomes" id="UP000037755">
    <property type="component" value="Unassembled WGS sequence"/>
</dbReference>
<dbReference type="NCBIfam" id="TIGR04056">
    <property type="entry name" value="OMP_RagA_SusC"/>
    <property type="match status" value="1"/>
</dbReference>
<dbReference type="Gene3D" id="2.40.170.20">
    <property type="entry name" value="TonB-dependent receptor, beta-barrel domain"/>
    <property type="match status" value="1"/>
</dbReference>
<evidence type="ECO:0000313" key="12">
    <source>
        <dbReference type="EMBL" id="KOS08156.1"/>
    </source>
</evidence>
<dbReference type="Gene3D" id="2.170.130.10">
    <property type="entry name" value="TonB-dependent receptor, plug domain"/>
    <property type="match status" value="1"/>
</dbReference>
<evidence type="ECO:0000256" key="5">
    <source>
        <dbReference type="ARBA" id="ARBA00023077"/>
    </source>
</evidence>
<keyword evidence="6 8" id="KW-0472">Membrane</keyword>
<comment type="caution">
    <text evidence="12">The sequence shown here is derived from an EMBL/GenBank/DDBJ whole genome shotgun (WGS) entry which is preliminary data.</text>
</comment>
<dbReference type="InterPro" id="IPR012910">
    <property type="entry name" value="Plug_dom"/>
</dbReference>
<dbReference type="InterPro" id="IPR000531">
    <property type="entry name" value="Beta-barrel_TonB"/>
</dbReference>
<evidence type="ECO:0000259" key="11">
    <source>
        <dbReference type="Pfam" id="PF07715"/>
    </source>
</evidence>
<keyword evidence="7 8" id="KW-0998">Cell outer membrane</keyword>
<accession>A0A0N0RR45</accession>
<dbReference type="PROSITE" id="PS52016">
    <property type="entry name" value="TONB_DEPENDENT_REC_3"/>
    <property type="match status" value="1"/>
</dbReference>
<sequence length="926" mass="101987">MSCASFAQVTPQQQNDSIFNDSIFFQDQVMEEVVLIGYGARKAGAITGSVSSIRAADIVRTPAQSAIQGIQGKAAGINIVTNDEPGANPSIRIRGLGTILGARDPLYVIDGIETSSLNGLNPNDIATIDILKDASSLAIYGQKGSNGVVLITTKKGKEGEIKVSYDGYYGQKFIQRDVKMADSYRYAYFNNTALGAPTYFSFEQPYNTNWLDEITDTGQVINNSISLSGAGENASYYFGASNYQEKGILSGSEFERTNIISNNTYKLLNEKLKITSFINLSVAKNTPKPLSAFTNAYKQSPIMPVQYANGRWGAPLVNPQGFNDLTGERYNNVANPAAQVYYFNQQDKNTTLIGSVNAELKLWKDNLKFNSNFGATASWGKGYTYTPTRDLWLAGNPSSSVTDYIALNPENPIINTLQQRRSTNYRWNWDNYFTYTNTFAEDHNVTVVAGLSRTTFNISEYLNATRQDVPLQSNYWSLDLSNNNIEVAPGSVAQNTTSTPIVSVAYFARAEYDYKGKYLLSASVRREGISAFTEDKRFEVFPSVSAGWVITSEDFMKDVKVINNLKLRGGYGEVGNGNAGSLNAILFSTGTNYAFGPDQIIYPGNNVPYQVDPNLTWETMKEIDLGLDFALLDSRLTGAFDYYNRKTENVILPVAVPTVLSPEPVYLNSGTVSNKGVELTLKWSDNIGEDFSYWVGGNVSQNKNELEEVTSPFFGEYIGGSLGNGQWTKQVLEGQPLGSFYVYEVTGFNSDGGFTYSDERVVAGSYIPKTTYGINLGFSYKHFDFSVDAYGVAGNKLYNGKKAQRFGGENVEYDILDSFWVPSNPNATNPRPSNDVPRASTYFIENGDYLRINNITLGYTFNNIFEGLDKVRLYATAVNPFLFTKFSGFSPEIVGNDNANPLGGAGIELDAYPTNKTFLFGLSIGF</sequence>
<keyword evidence="2 8" id="KW-0813">Transport</keyword>
<evidence type="ECO:0000313" key="13">
    <source>
        <dbReference type="Proteomes" id="UP000037755"/>
    </source>
</evidence>
<evidence type="ECO:0000256" key="2">
    <source>
        <dbReference type="ARBA" id="ARBA00022448"/>
    </source>
</evidence>
<gene>
    <name evidence="12" type="ORF">AM493_01465</name>
</gene>
<comment type="similarity">
    <text evidence="8 9">Belongs to the TonB-dependent receptor family.</text>
</comment>
<dbReference type="InterPro" id="IPR023997">
    <property type="entry name" value="TonB-dep_OMP_SusC/RagA_CS"/>
</dbReference>